<dbReference type="STRING" id="679200.HMPREF9333_01466"/>
<name>G5GIS6_9FIRM</name>
<keyword evidence="1" id="KW-1133">Transmembrane helix</keyword>
<dbReference type="eggNOG" id="ENOG502ZAM7">
    <property type="taxonomic scope" value="Bacteria"/>
</dbReference>
<accession>G5GIS6</accession>
<organism evidence="2 3">
    <name type="scientific">Johnsonella ignava ATCC 51276</name>
    <dbReference type="NCBI Taxonomy" id="679200"/>
    <lineage>
        <taxon>Bacteria</taxon>
        <taxon>Bacillati</taxon>
        <taxon>Bacillota</taxon>
        <taxon>Clostridia</taxon>
        <taxon>Lachnospirales</taxon>
        <taxon>Lachnospiraceae</taxon>
        <taxon>Johnsonella</taxon>
    </lineage>
</organism>
<comment type="caution">
    <text evidence="2">The sequence shown here is derived from an EMBL/GenBank/DDBJ whole genome shotgun (WGS) entry which is preliminary data.</text>
</comment>
<feature type="transmembrane region" description="Helical" evidence="1">
    <location>
        <begin position="82"/>
        <end position="100"/>
    </location>
</feature>
<feature type="transmembrane region" description="Helical" evidence="1">
    <location>
        <begin position="129"/>
        <end position="148"/>
    </location>
</feature>
<dbReference type="Proteomes" id="UP000003011">
    <property type="component" value="Unassembled WGS sequence"/>
</dbReference>
<proteinExistence type="predicted"/>
<reference evidence="2 3" key="1">
    <citation type="submission" date="2011-08" db="EMBL/GenBank/DDBJ databases">
        <title>The Genome Sequence of Johnsonella ignava ATCC 51276.</title>
        <authorList>
            <consortium name="The Broad Institute Genome Sequencing Platform"/>
            <person name="Earl A."/>
            <person name="Ward D."/>
            <person name="Feldgarden M."/>
            <person name="Gevers D."/>
            <person name="Izard J."/>
            <person name="Blanton J.M."/>
            <person name="Baranova O.V."/>
            <person name="Dewhirst F.E."/>
            <person name="Young S.K."/>
            <person name="Zeng Q."/>
            <person name="Gargeya S."/>
            <person name="Fitzgerald M."/>
            <person name="Haas B."/>
            <person name="Abouelleil A."/>
            <person name="Alvarado L."/>
            <person name="Arachchi H.M."/>
            <person name="Berlin A."/>
            <person name="Brown A."/>
            <person name="Chapman S.B."/>
            <person name="Chen Z."/>
            <person name="Dunbar C."/>
            <person name="Freedman E."/>
            <person name="Gearin G."/>
            <person name="Gellesch M."/>
            <person name="Goldberg J."/>
            <person name="Griggs A."/>
            <person name="Gujja S."/>
            <person name="Heiman D."/>
            <person name="Howarth C."/>
            <person name="Larson L."/>
            <person name="Lui A."/>
            <person name="MacDonald P.J.P."/>
            <person name="Montmayeur A."/>
            <person name="Murphy C."/>
            <person name="Neiman D."/>
            <person name="Pearson M."/>
            <person name="Priest M."/>
            <person name="Roberts A."/>
            <person name="Saif S."/>
            <person name="Shea T."/>
            <person name="Shenoy N."/>
            <person name="Sisk P."/>
            <person name="Stolte C."/>
            <person name="Sykes S."/>
            <person name="Wortman J."/>
            <person name="Nusbaum C."/>
            <person name="Birren B."/>
        </authorList>
    </citation>
    <scope>NUCLEOTIDE SEQUENCE [LARGE SCALE GENOMIC DNA]</scope>
    <source>
        <strain evidence="2 3">ATCC 51276</strain>
    </source>
</reference>
<dbReference type="PATRIC" id="fig|679200.3.peg.1554"/>
<evidence type="ECO:0000256" key="1">
    <source>
        <dbReference type="SAM" id="Phobius"/>
    </source>
</evidence>
<dbReference type="EMBL" id="ACZL01000023">
    <property type="protein sequence ID" value="EHI55330.1"/>
    <property type="molecule type" value="Genomic_DNA"/>
</dbReference>
<keyword evidence="3" id="KW-1185">Reference proteome</keyword>
<evidence type="ECO:0000313" key="2">
    <source>
        <dbReference type="EMBL" id="EHI55330.1"/>
    </source>
</evidence>
<feature type="transmembrane region" description="Helical" evidence="1">
    <location>
        <begin position="372"/>
        <end position="390"/>
    </location>
</feature>
<feature type="transmembrane region" description="Helical" evidence="1">
    <location>
        <begin position="235"/>
        <end position="254"/>
    </location>
</feature>
<dbReference type="RefSeq" id="WP_005541134.1">
    <property type="nucleotide sequence ID" value="NZ_JH378833.1"/>
</dbReference>
<protein>
    <recommendedName>
        <fullName evidence="4">Glycosyltransferase RgtA/B/C/D-like domain-containing protein</fullName>
    </recommendedName>
</protein>
<feature type="transmembrane region" description="Helical" evidence="1">
    <location>
        <begin position="308"/>
        <end position="326"/>
    </location>
</feature>
<feature type="transmembrane region" description="Helical" evidence="1">
    <location>
        <begin position="190"/>
        <end position="208"/>
    </location>
</feature>
<keyword evidence="1" id="KW-0472">Membrane</keyword>
<sequence>MGKKFLALIITVMGFLFTFAYIRSASANVVYTDYIRLVNSYLKDVYSFKPYMGADIFTRMPISYIQRIVNVKCFSYSTMFDMMLGAFFLSVSVFFILYYAAKRNASYAFISFLAFIGFSLNKWEMLINGSGWVHFLAFAMFSYHFYIYDRLLEQDGVLKPKKSPGYSHDMRAVIILPYIMLLFSGPYIMIYALAISAVYIINIILSCGKIKKYSVQGKADNELYRMNINTLKTHIRAHIIWLINVIVPTMIYIYSRINSVEEHAGATNLPFTKVISDDPLLLLRLLLKSFASVIFDSEVVKKAGLSDTLLFLTGILIGIFYIYALYLNFYKGVFKISIFPACLLFAGGASHLLVVMSRWIFLKDTYAMSSRYALQFQSGTFGVLLTLFIYKKYIAAAGLKAYTEAVQNMSDKNIFSKKISDKKQSNVFNALCTNINIYAFCIIIISYMLGNIITYSNEIRMSVYRKENFISMQEAALNYTRLSDDELTKIFQYHDPVRIKKALKILQDKGLNVFKPEKRITESQN</sequence>
<feature type="transmembrane region" description="Helical" evidence="1">
    <location>
        <begin position="338"/>
        <end position="360"/>
    </location>
</feature>
<feature type="transmembrane region" description="Helical" evidence="1">
    <location>
        <begin position="427"/>
        <end position="449"/>
    </location>
</feature>
<keyword evidence="1" id="KW-0812">Transmembrane</keyword>
<gene>
    <name evidence="2" type="ORF">HMPREF9333_01466</name>
</gene>
<evidence type="ECO:0008006" key="4">
    <source>
        <dbReference type="Google" id="ProtNLM"/>
    </source>
</evidence>
<dbReference type="AlphaFoldDB" id="G5GIS6"/>
<evidence type="ECO:0000313" key="3">
    <source>
        <dbReference type="Proteomes" id="UP000003011"/>
    </source>
</evidence>
<dbReference type="HOGENOM" id="CLU_605191_0_0_9"/>
<dbReference type="OrthoDB" id="2029140at2"/>